<name>A0A3P7EAS7_WUCBA</name>
<reference evidence="6" key="4">
    <citation type="submission" date="2024-02" db="UniProtKB">
        <authorList>
            <consortium name="WormBaseParasite"/>
        </authorList>
    </citation>
    <scope>IDENTIFICATION</scope>
    <source>
        <strain evidence="6">pt0022</strain>
    </source>
</reference>
<gene>
    <name evidence="3" type="ORF">WBA_LOCUS6505</name>
</gene>
<proteinExistence type="predicted"/>
<evidence type="ECO:0000313" key="3">
    <source>
        <dbReference type="EMBL" id="VDM13119.1"/>
    </source>
</evidence>
<evidence type="ECO:0000256" key="2">
    <source>
        <dbReference type="SAM" id="SignalP"/>
    </source>
</evidence>
<evidence type="ECO:0000313" key="4">
    <source>
        <dbReference type="Proteomes" id="UP000093561"/>
    </source>
</evidence>
<dbReference type="AlphaFoldDB" id="A0A3P7EAS7"/>
<dbReference type="OrthoDB" id="10404044at2759"/>
<feature type="compositionally biased region" description="Low complexity" evidence="1">
    <location>
        <begin position="47"/>
        <end position="64"/>
    </location>
</feature>
<dbReference type="EMBL" id="UYWW01003917">
    <property type="protein sequence ID" value="VDM13119.1"/>
    <property type="molecule type" value="Genomic_DNA"/>
</dbReference>
<evidence type="ECO:0000313" key="5">
    <source>
        <dbReference type="Proteomes" id="UP000270924"/>
    </source>
</evidence>
<dbReference type="Proteomes" id="UP000270924">
    <property type="component" value="Unassembled WGS sequence"/>
</dbReference>
<protein>
    <submittedName>
        <fullName evidence="3 6">Uncharacterized protein</fullName>
    </submittedName>
</protein>
<dbReference type="Proteomes" id="UP000093561">
    <property type="component" value="Unassembled WGS sequence"/>
</dbReference>
<feature type="chain" id="PRO_5017926620" evidence="2">
    <location>
        <begin position="23"/>
        <end position="150"/>
    </location>
</feature>
<dbReference type="InParanoid" id="A0A3P7EAS7"/>
<reference evidence="4" key="2">
    <citation type="journal article" date="2016" name="Mol. Ecol.">
        <title>Population genomics of the filarial nematode parasite Wuchereria bancrofti from mosquitoes.</title>
        <authorList>
            <person name="Small S.T."/>
            <person name="Reimer L.J."/>
            <person name="Tisch D.J."/>
            <person name="King C.L."/>
            <person name="Christensen B.M."/>
            <person name="Siba P.M."/>
            <person name="Kazura J.W."/>
            <person name="Serre D."/>
            <person name="Zimmerman P.A."/>
        </authorList>
    </citation>
    <scope>NUCLEOTIDE SEQUENCE</scope>
    <source>
        <strain evidence="4">pt0022</strain>
    </source>
</reference>
<keyword evidence="5" id="KW-1185">Reference proteome</keyword>
<sequence>MRSAQFPFFISPLLFFIIGTLALLAMSQRCAPSINKDNLNHEDGDDGNINNNGDNNINGDDNNINNNINDNNNFLQQQRYDEALSIEGLSWDDITEEERDILMSLLLNRYINASMLPWNNNGIPVVVNVIRSALPHNRGQFIGYTGLLEL</sequence>
<dbReference type="WBParaSite" id="mrna-Wban_04742">
    <property type="protein sequence ID" value="mrna-Wban_04742"/>
    <property type="gene ID" value="Wban_04742"/>
</dbReference>
<feature type="signal peptide" evidence="2">
    <location>
        <begin position="1"/>
        <end position="22"/>
    </location>
</feature>
<reference evidence="4" key="1">
    <citation type="submission" date="2015-03" db="EMBL/GenBank/DDBJ databases">
        <title>Wuchereria bancrofti Genome Sequencing Papua New Guinea Strain.</title>
        <authorList>
            <person name="Small S.T."/>
            <person name="Serre D."/>
            <person name="Zimmerman P.A."/>
        </authorList>
    </citation>
    <scope>NUCLEOTIDE SEQUENCE [LARGE SCALE GENOMIC DNA]</scope>
    <source>
        <strain evidence="4">pt0022</strain>
    </source>
</reference>
<evidence type="ECO:0000313" key="6">
    <source>
        <dbReference type="WBParaSite" id="mrna-Wban_04742"/>
    </source>
</evidence>
<accession>A0A3P7EAS7</accession>
<dbReference type="OMA" id="LAMSQRC"/>
<feature type="region of interest" description="Disordered" evidence="1">
    <location>
        <begin position="41"/>
        <end position="64"/>
    </location>
</feature>
<evidence type="ECO:0000256" key="1">
    <source>
        <dbReference type="SAM" id="MobiDB-lite"/>
    </source>
</evidence>
<reference evidence="3 5" key="3">
    <citation type="submission" date="2018-11" db="EMBL/GenBank/DDBJ databases">
        <authorList>
            <consortium name="Pathogen Informatics"/>
        </authorList>
    </citation>
    <scope>NUCLEOTIDE SEQUENCE [LARGE SCALE GENOMIC DNA]</scope>
</reference>
<organism evidence="3 5">
    <name type="scientific">Wuchereria bancrofti</name>
    <dbReference type="NCBI Taxonomy" id="6293"/>
    <lineage>
        <taxon>Eukaryota</taxon>
        <taxon>Metazoa</taxon>
        <taxon>Ecdysozoa</taxon>
        <taxon>Nematoda</taxon>
        <taxon>Chromadorea</taxon>
        <taxon>Rhabditida</taxon>
        <taxon>Spirurina</taxon>
        <taxon>Spiruromorpha</taxon>
        <taxon>Filarioidea</taxon>
        <taxon>Onchocercidae</taxon>
        <taxon>Wuchereria</taxon>
    </lineage>
</organism>
<keyword evidence="2" id="KW-0732">Signal</keyword>